<dbReference type="Gene3D" id="2.60.120.200">
    <property type="match status" value="1"/>
</dbReference>
<comment type="caution">
    <text evidence="3">The sequence shown here is derived from an EMBL/GenBank/DDBJ whole genome shotgun (WGS) entry which is preliminary data.</text>
</comment>
<keyword evidence="4" id="KW-1185">Reference proteome</keyword>
<dbReference type="InterPro" id="IPR001791">
    <property type="entry name" value="Laminin_G"/>
</dbReference>
<dbReference type="InterPro" id="IPR050372">
    <property type="entry name" value="Neurexin-related_CASP"/>
</dbReference>
<dbReference type="SUPFAM" id="SSF49899">
    <property type="entry name" value="Concanavalin A-like lectins/glucanases"/>
    <property type="match status" value="2"/>
</dbReference>
<dbReference type="EMBL" id="MRZV01000459">
    <property type="protein sequence ID" value="PIK49578.1"/>
    <property type="molecule type" value="Genomic_DNA"/>
</dbReference>
<evidence type="ECO:0000313" key="4">
    <source>
        <dbReference type="Proteomes" id="UP000230750"/>
    </source>
</evidence>
<proteinExistence type="predicted"/>
<evidence type="ECO:0000259" key="2">
    <source>
        <dbReference type="PROSITE" id="PS50025"/>
    </source>
</evidence>
<reference evidence="3 4" key="1">
    <citation type="journal article" date="2017" name="PLoS Biol.">
        <title>The sea cucumber genome provides insights into morphological evolution and visceral regeneration.</title>
        <authorList>
            <person name="Zhang X."/>
            <person name="Sun L."/>
            <person name="Yuan J."/>
            <person name="Sun Y."/>
            <person name="Gao Y."/>
            <person name="Zhang L."/>
            <person name="Li S."/>
            <person name="Dai H."/>
            <person name="Hamel J.F."/>
            <person name="Liu C."/>
            <person name="Yu Y."/>
            <person name="Liu S."/>
            <person name="Lin W."/>
            <person name="Guo K."/>
            <person name="Jin S."/>
            <person name="Xu P."/>
            <person name="Storey K.B."/>
            <person name="Huan P."/>
            <person name="Zhang T."/>
            <person name="Zhou Y."/>
            <person name="Zhang J."/>
            <person name="Lin C."/>
            <person name="Li X."/>
            <person name="Xing L."/>
            <person name="Huo D."/>
            <person name="Sun M."/>
            <person name="Wang L."/>
            <person name="Mercier A."/>
            <person name="Li F."/>
            <person name="Yang H."/>
            <person name="Xiang J."/>
        </authorList>
    </citation>
    <scope>NUCLEOTIDE SEQUENCE [LARGE SCALE GENOMIC DNA]</scope>
    <source>
        <strain evidence="3">Shaxun</strain>
        <tissue evidence="3">Muscle</tissue>
    </source>
</reference>
<feature type="domain" description="Laminin G" evidence="2">
    <location>
        <begin position="111"/>
        <end position="304"/>
    </location>
</feature>
<dbReference type="GO" id="GO:0016020">
    <property type="term" value="C:membrane"/>
    <property type="evidence" value="ECO:0007669"/>
    <property type="project" value="UniProtKB-SubCell"/>
</dbReference>
<name>A0A2G8KNQ9_STIJA</name>
<dbReference type="OrthoDB" id="8188793at2759"/>
<dbReference type="AlphaFoldDB" id="A0A2G8KNQ9"/>
<dbReference type="InterPro" id="IPR013320">
    <property type="entry name" value="ConA-like_dom_sf"/>
</dbReference>
<evidence type="ECO:0000256" key="1">
    <source>
        <dbReference type="PROSITE-ProRule" id="PRU00122"/>
    </source>
</evidence>
<comment type="caution">
    <text evidence="1">Lacks conserved residue(s) required for the propagation of feature annotation.</text>
</comment>
<dbReference type="PANTHER" id="PTHR15036:SF85">
    <property type="entry name" value="SP2353, ISOFORM A"/>
    <property type="match status" value="1"/>
</dbReference>
<dbReference type="Pfam" id="PF02210">
    <property type="entry name" value="Laminin_G_2"/>
    <property type="match status" value="1"/>
</dbReference>
<dbReference type="Proteomes" id="UP000230750">
    <property type="component" value="Unassembled WGS sequence"/>
</dbReference>
<dbReference type="PANTHER" id="PTHR15036">
    <property type="entry name" value="PIKACHURIN-LIKE PROTEIN"/>
    <property type="match status" value="1"/>
</dbReference>
<dbReference type="PROSITE" id="PS50025">
    <property type="entry name" value="LAM_G_DOMAIN"/>
    <property type="match status" value="1"/>
</dbReference>
<sequence length="309" mass="33971">MYSPLWRGEVCRKYHQRTTFATLDDQAVPVEYLTPQSSGALDLTKLNGDLFIGGYQDVYDLRLATDRLNGYLVTCIDYIRTGVTTLDVASASELGGDVRDGCPSDFCSPPTVITVQSSDAFFSVDHTFIPGTRSIISIKFRTRASSGLVFYLGDPAYLLLYMNEGSLVLGLNTRDSGAGVFASTTSSDFSDGNWQYVRVSREGRTAILQDETGLELAKVVYLNVIWSCTHTERLELFIGGIDNPERLPSSIQPPLVGPSEVATKISGLSVTASRRNLLRPLTLTIRSRMKGRDKPVSAKTSFVCLPFMF</sequence>
<dbReference type="CDD" id="cd00110">
    <property type="entry name" value="LamG"/>
    <property type="match status" value="1"/>
</dbReference>
<dbReference type="SMART" id="SM00282">
    <property type="entry name" value="LamG"/>
    <property type="match status" value="1"/>
</dbReference>
<evidence type="ECO:0000313" key="3">
    <source>
        <dbReference type="EMBL" id="PIK49578.1"/>
    </source>
</evidence>
<gene>
    <name evidence="3" type="ORF">BSL78_13556</name>
</gene>
<accession>A0A2G8KNQ9</accession>
<protein>
    <submittedName>
        <fullName evidence="3">Putative protocadherin Fat 1-like</fullName>
    </submittedName>
</protein>
<dbReference type="STRING" id="307972.A0A2G8KNQ9"/>
<organism evidence="3 4">
    <name type="scientific">Stichopus japonicus</name>
    <name type="common">Sea cucumber</name>
    <dbReference type="NCBI Taxonomy" id="307972"/>
    <lineage>
        <taxon>Eukaryota</taxon>
        <taxon>Metazoa</taxon>
        <taxon>Echinodermata</taxon>
        <taxon>Eleutherozoa</taxon>
        <taxon>Echinozoa</taxon>
        <taxon>Holothuroidea</taxon>
        <taxon>Aspidochirotacea</taxon>
        <taxon>Aspidochirotida</taxon>
        <taxon>Stichopodidae</taxon>
        <taxon>Apostichopus</taxon>
    </lineage>
</organism>